<protein>
    <submittedName>
        <fullName evidence="1">Uncharacterized protein</fullName>
    </submittedName>
</protein>
<organism evidence="1">
    <name type="scientific">marine sediment metagenome</name>
    <dbReference type="NCBI Taxonomy" id="412755"/>
    <lineage>
        <taxon>unclassified sequences</taxon>
        <taxon>metagenomes</taxon>
        <taxon>ecological metagenomes</taxon>
    </lineage>
</organism>
<evidence type="ECO:0000313" key="1">
    <source>
        <dbReference type="EMBL" id="GAG34034.1"/>
    </source>
</evidence>
<dbReference type="AlphaFoldDB" id="X0WSW2"/>
<accession>X0WSW2</accession>
<reference evidence="1" key="1">
    <citation type="journal article" date="2014" name="Front. Microbiol.">
        <title>High frequency of phylogenetically diverse reductive dehalogenase-homologous genes in deep subseafloor sedimentary metagenomes.</title>
        <authorList>
            <person name="Kawai M."/>
            <person name="Futagami T."/>
            <person name="Toyoda A."/>
            <person name="Takaki Y."/>
            <person name="Nishi S."/>
            <person name="Hori S."/>
            <person name="Arai W."/>
            <person name="Tsubouchi T."/>
            <person name="Morono Y."/>
            <person name="Uchiyama I."/>
            <person name="Ito T."/>
            <person name="Fujiyama A."/>
            <person name="Inagaki F."/>
            <person name="Takami H."/>
        </authorList>
    </citation>
    <scope>NUCLEOTIDE SEQUENCE</scope>
    <source>
        <strain evidence="1">Expedition CK06-06</strain>
    </source>
</reference>
<feature type="non-terminal residue" evidence="1">
    <location>
        <position position="73"/>
    </location>
</feature>
<dbReference type="EMBL" id="BARS01041603">
    <property type="protein sequence ID" value="GAG34034.1"/>
    <property type="molecule type" value="Genomic_DNA"/>
</dbReference>
<proteinExistence type="predicted"/>
<name>X0WSW2_9ZZZZ</name>
<sequence>MTVAVVLLVGGCGEFFDDKATSLQSQSIINDVSRIEPVSDPNIAVPEIYKEPPKIKEQMVGGTPEFKLFYFCM</sequence>
<gene>
    <name evidence="1" type="ORF">S01H1_63249</name>
</gene>
<comment type="caution">
    <text evidence="1">The sequence shown here is derived from an EMBL/GenBank/DDBJ whole genome shotgun (WGS) entry which is preliminary data.</text>
</comment>